<dbReference type="Proteomes" id="UP000789920">
    <property type="component" value="Unassembled WGS sequence"/>
</dbReference>
<comment type="caution">
    <text evidence="1">The sequence shown here is derived from an EMBL/GenBank/DDBJ whole genome shotgun (WGS) entry which is preliminary data.</text>
</comment>
<protein>
    <submittedName>
        <fullName evidence="1">34076_t:CDS:1</fullName>
    </submittedName>
</protein>
<organism evidence="1 2">
    <name type="scientific">Racocetra persica</name>
    <dbReference type="NCBI Taxonomy" id="160502"/>
    <lineage>
        <taxon>Eukaryota</taxon>
        <taxon>Fungi</taxon>
        <taxon>Fungi incertae sedis</taxon>
        <taxon>Mucoromycota</taxon>
        <taxon>Glomeromycotina</taxon>
        <taxon>Glomeromycetes</taxon>
        <taxon>Diversisporales</taxon>
        <taxon>Gigasporaceae</taxon>
        <taxon>Racocetra</taxon>
    </lineage>
</organism>
<gene>
    <name evidence="1" type="ORF">RPERSI_LOCUS852</name>
</gene>
<dbReference type="EMBL" id="CAJVQC010000690">
    <property type="protein sequence ID" value="CAG8477845.1"/>
    <property type="molecule type" value="Genomic_DNA"/>
</dbReference>
<sequence length="351" mass="38384">MVEPKILVFGSINIDEFFDVPHIVFSGETITSAKYTQKAGGKGANQSVAIAKAGARVWHVGKIGHDGIWIKQYMENQLVNVDHIIISKEQPTGRAIIQLSQETRDNAIILLPGTNYLLNEIEAQEVLAQGFGKGDWSVFQNEIGLIGGKILKLCKNLGLTTVLNAAPISENITKTFSFDLVDYLIVNKLEATQLYRQIFTINVTSELSSSELLDALSNAFPQLIGIIITLGSDGLVAWFGPEKRVYTLPAFKTTLCDTTGAGDAFTGYFVASLARNQLKNEKNSGLISVDTESSILLTAEQFLNSLKEAIVAAGLAVSKHDYPYKPHILKIPSQFDLSLPCPPKFLEKKIL</sequence>
<evidence type="ECO:0000313" key="1">
    <source>
        <dbReference type="EMBL" id="CAG8477845.1"/>
    </source>
</evidence>
<accession>A0ACA9KKE4</accession>
<reference evidence="1" key="1">
    <citation type="submission" date="2021-06" db="EMBL/GenBank/DDBJ databases">
        <authorList>
            <person name="Kallberg Y."/>
            <person name="Tangrot J."/>
            <person name="Rosling A."/>
        </authorList>
    </citation>
    <scope>NUCLEOTIDE SEQUENCE</scope>
    <source>
        <strain evidence="1">MA461A</strain>
    </source>
</reference>
<name>A0ACA9KKE4_9GLOM</name>
<proteinExistence type="predicted"/>
<keyword evidence="2" id="KW-1185">Reference proteome</keyword>
<evidence type="ECO:0000313" key="2">
    <source>
        <dbReference type="Proteomes" id="UP000789920"/>
    </source>
</evidence>